<feature type="domain" description="Nudix hydrolase" evidence="3">
    <location>
        <begin position="17"/>
        <end position="158"/>
    </location>
</feature>
<evidence type="ECO:0000313" key="5">
    <source>
        <dbReference type="Proteomes" id="UP000317036"/>
    </source>
</evidence>
<dbReference type="InterPro" id="IPR020084">
    <property type="entry name" value="NUDIX_hydrolase_CS"/>
</dbReference>
<dbReference type="SUPFAM" id="SSF55811">
    <property type="entry name" value="Nudix"/>
    <property type="match status" value="1"/>
</dbReference>
<dbReference type="AlphaFoldDB" id="A0A559KAS9"/>
<dbReference type="InterPro" id="IPR015797">
    <property type="entry name" value="NUDIX_hydrolase-like_dom_sf"/>
</dbReference>
<comment type="similarity">
    <text evidence="1">Belongs to the Nudix hydrolase family.</text>
</comment>
<comment type="caution">
    <text evidence="4">The sequence shown here is derived from an EMBL/GenBank/DDBJ whole genome shotgun (WGS) entry which is preliminary data.</text>
</comment>
<dbReference type="PANTHER" id="PTHR43736">
    <property type="entry name" value="ADP-RIBOSE PYROPHOSPHATASE"/>
    <property type="match status" value="1"/>
</dbReference>
<gene>
    <name evidence="4" type="ORF">FPZ49_14940</name>
</gene>
<protein>
    <submittedName>
        <fullName evidence="4">NUDIX hydrolase</fullName>
    </submittedName>
</protein>
<proteinExistence type="inferred from homology"/>
<evidence type="ECO:0000256" key="2">
    <source>
        <dbReference type="ARBA" id="ARBA00022801"/>
    </source>
</evidence>
<name>A0A559KAS9_9BACL</name>
<keyword evidence="5" id="KW-1185">Reference proteome</keyword>
<dbReference type="Gene3D" id="3.90.79.10">
    <property type="entry name" value="Nucleoside Triphosphate Pyrophosphohydrolase"/>
    <property type="match status" value="1"/>
</dbReference>
<dbReference type="GO" id="GO:0016787">
    <property type="term" value="F:hydrolase activity"/>
    <property type="evidence" value="ECO:0007669"/>
    <property type="project" value="UniProtKB-KW"/>
</dbReference>
<dbReference type="PROSITE" id="PS00893">
    <property type="entry name" value="NUDIX_BOX"/>
    <property type="match status" value="1"/>
</dbReference>
<dbReference type="Pfam" id="PF00293">
    <property type="entry name" value="NUDIX"/>
    <property type="match status" value="1"/>
</dbReference>
<reference evidence="4 5" key="1">
    <citation type="submission" date="2019-07" db="EMBL/GenBank/DDBJ databases">
        <authorList>
            <person name="Kim J."/>
        </authorList>
    </citation>
    <scope>NUCLEOTIDE SEQUENCE [LARGE SCALE GENOMIC DNA]</scope>
    <source>
        <strain evidence="4 5">JC52</strain>
    </source>
</reference>
<evidence type="ECO:0000256" key="1">
    <source>
        <dbReference type="ARBA" id="ARBA00005582"/>
    </source>
</evidence>
<organism evidence="4 5">
    <name type="scientific">Paenibacillus cremeus</name>
    <dbReference type="NCBI Taxonomy" id="2163881"/>
    <lineage>
        <taxon>Bacteria</taxon>
        <taxon>Bacillati</taxon>
        <taxon>Bacillota</taxon>
        <taxon>Bacilli</taxon>
        <taxon>Bacillales</taxon>
        <taxon>Paenibacillaceae</taxon>
        <taxon>Paenibacillus</taxon>
    </lineage>
</organism>
<evidence type="ECO:0000259" key="3">
    <source>
        <dbReference type="PROSITE" id="PS51462"/>
    </source>
</evidence>
<dbReference type="PANTHER" id="PTHR43736:SF1">
    <property type="entry name" value="DIHYDRONEOPTERIN TRIPHOSPHATE DIPHOSPHATASE"/>
    <property type="match status" value="1"/>
</dbReference>
<keyword evidence="2 4" id="KW-0378">Hydrolase</keyword>
<dbReference type="InterPro" id="IPR000086">
    <property type="entry name" value="NUDIX_hydrolase_dom"/>
</dbReference>
<dbReference type="PROSITE" id="PS51462">
    <property type="entry name" value="NUDIX"/>
    <property type="match status" value="1"/>
</dbReference>
<evidence type="ECO:0000313" key="4">
    <source>
        <dbReference type="EMBL" id="TVY09232.1"/>
    </source>
</evidence>
<accession>A0A559KAS9</accession>
<dbReference type="EMBL" id="VNJI01000016">
    <property type="protein sequence ID" value="TVY09232.1"/>
    <property type="molecule type" value="Genomic_DNA"/>
</dbReference>
<sequence>MVGGFLGGETQLTMNERWYRHLGVYGICTADEKLLVIHKGKGPYKGRYDLPGGTVEANELLTEAMKREFLEETGLHISIKKNIGVCEFVVPYALPEEESTHLHHVAVMFSVQSLSGLLAEHPEQFEGQDSLGACWVPIHELHAANSSPLVMEAKKWLLTEQLSMESQRLDDWVILGSTNP</sequence>
<dbReference type="OrthoDB" id="369191at2"/>
<dbReference type="CDD" id="cd04686">
    <property type="entry name" value="NUDIX_Hydrolase"/>
    <property type="match status" value="1"/>
</dbReference>
<dbReference type="Proteomes" id="UP000317036">
    <property type="component" value="Unassembled WGS sequence"/>
</dbReference>